<reference evidence="2" key="1">
    <citation type="submission" date="2022-03" db="EMBL/GenBank/DDBJ databases">
        <authorList>
            <person name="Martin H S."/>
        </authorList>
    </citation>
    <scope>NUCLEOTIDE SEQUENCE</scope>
</reference>
<evidence type="ECO:0000256" key="1">
    <source>
        <dbReference type="SAM" id="SignalP"/>
    </source>
</evidence>
<dbReference type="Proteomes" id="UP000837857">
    <property type="component" value="Chromosome 22"/>
</dbReference>
<feature type="chain" id="PRO_5045155090" evidence="1">
    <location>
        <begin position="22"/>
        <end position="71"/>
    </location>
</feature>
<dbReference type="EMBL" id="OW152834">
    <property type="protein sequence ID" value="CAH2055798.1"/>
    <property type="molecule type" value="Genomic_DNA"/>
</dbReference>
<accession>A0ABN8IE13</accession>
<organism evidence="2 3">
    <name type="scientific">Iphiclides podalirius</name>
    <name type="common">scarce swallowtail</name>
    <dbReference type="NCBI Taxonomy" id="110791"/>
    <lineage>
        <taxon>Eukaryota</taxon>
        <taxon>Metazoa</taxon>
        <taxon>Ecdysozoa</taxon>
        <taxon>Arthropoda</taxon>
        <taxon>Hexapoda</taxon>
        <taxon>Insecta</taxon>
        <taxon>Pterygota</taxon>
        <taxon>Neoptera</taxon>
        <taxon>Endopterygota</taxon>
        <taxon>Lepidoptera</taxon>
        <taxon>Glossata</taxon>
        <taxon>Ditrysia</taxon>
        <taxon>Papilionoidea</taxon>
        <taxon>Papilionidae</taxon>
        <taxon>Papilioninae</taxon>
        <taxon>Iphiclides</taxon>
    </lineage>
</organism>
<keyword evidence="3" id="KW-1185">Reference proteome</keyword>
<name>A0ABN8IE13_9NEOP</name>
<sequence>MARKLLIVACCFLVICQEARGFLIPTQRTTAAKGRSDINDEIVANERKISNLTQKLSDDYRKYSYLITTYL</sequence>
<keyword evidence="1" id="KW-0732">Signal</keyword>
<gene>
    <name evidence="2" type="ORF">IPOD504_LOCUS9114</name>
</gene>
<evidence type="ECO:0000313" key="2">
    <source>
        <dbReference type="EMBL" id="CAH2055798.1"/>
    </source>
</evidence>
<evidence type="ECO:0000313" key="3">
    <source>
        <dbReference type="Proteomes" id="UP000837857"/>
    </source>
</evidence>
<protein>
    <submittedName>
        <fullName evidence="2">Uncharacterized protein</fullName>
    </submittedName>
</protein>
<feature type="non-terminal residue" evidence="2">
    <location>
        <position position="1"/>
    </location>
</feature>
<proteinExistence type="predicted"/>
<feature type="signal peptide" evidence="1">
    <location>
        <begin position="1"/>
        <end position="21"/>
    </location>
</feature>